<reference evidence="4" key="1">
    <citation type="submission" date="2020-02" db="EMBL/GenBank/DDBJ databases">
        <authorList>
            <person name="Meier V. D."/>
        </authorList>
    </citation>
    <scope>NUCLEOTIDE SEQUENCE</scope>
    <source>
        <strain evidence="4">AVDCRST_MAG65</strain>
    </source>
</reference>
<dbReference type="InterPro" id="IPR000182">
    <property type="entry name" value="GNAT_dom"/>
</dbReference>
<evidence type="ECO:0000259" key="3">
    <source>
        <dbReference type="PROSITE" id="PS51186"/>
    </source>
</evidence>
<dbReference type="PROSITE" id="PS51186">
    <property type="entry name" value="GNAT"/>
    <property type="match status" value="1"/>
</dbReference>
<keyword evidence="1" id="KW-0808">Transferase</keyword>
<feature type="domain" description="N-acetyltransferase" evidence="3">
    <location>
        <begin position="3"/>
        <end position="204"/>
    </location>
</feature>
<dbReference type="SUPFAM" id="SSF55729">
    <property type="entry name" value="Acyl-CoA N-acyltransferases (Nat)"/>
    <property type="match status" value="1"/>
</dbReference>
<evidence type="ECO:0000256" key="1">
    <source>
        <dbReference type="ARBA" id="ARBA00022679"/>
    </source>
</evidence>
<accession>A0A6J4RRF2</accession>
<organism evidence="4">
    <name type="scientific">uncultured Solirubrobacteraceae bacterium</name>
    <dbReference type="NCBI Taxonomy" id="1162706"/>
    <lineage>
        <taxon>Bacteria</taxon>
        <taxon>Bacillati</taxon>
        <taxon>Actinomycetota</taxon>
        <taxon>Thermoleophilia</taxon>
        <taxon>Solirubrobacterales</taxon>
        <taxon>Solirubrobacteraceae</taxon>
        <taxon>environmental samples</taxon>
    </lineage>
</organism>
<dbReference type="PANTHER" id="PTHR43420:SF47">
    <property type="entry name" value="N-ACETYLTRANSFERASE DOMAIN-CONTAINING PROTEIN"/>
    <property type="match status" value="1"/>
</dbReference>
<evidence type="ECO:0000313" key="4">
    <source>
        <dbReference type="EMBL" id="CAA9479765.1"/>
    </source>
</evidence>
<dbReference type="AlphaFoldDB" id="A0A6J4RRF2"/>
<protein>
    <recommendedName>
        <fullName evidence="3">N-acetyltransferase domain-containing protein</fullName>
    </recommendedName>
</protein>
<proteinExistence type="predicted"/>
<keyword evidence="2" id="KW-0012">Acyltransferase</keyword>
<dbReference type="PANTHER" id="PTHR43420">
    <property type="entry name" value="ACETYLTRANSFERASE"/>
    <property type="match status" value="1"/>
</dbReference>
<gene>
    <name evidence="4" type="ORF">AVDCRST_MAG65-1369</name>
</gene>
<name>A0A6J4RRF2_9ACTN</name>
<dbReference type="GO" id="GO:0016747">
    <property type="term" value="F:acyltransferase activity, transferring groups other than amino-acyl groups"/>
    <property type="evidence" value="ECO:0007669"/>
    <property type="project" value="InterPro"/>
</dbReference>
<dbReference type="InterPro" id="IPR050680">
    <property type="entry name" value="YpeA/RimI_acetyltransf"/>
</dbReference>
<dbReference type="Pfam" id="PF00583">
    <property type="entry name" value="Acetyltransf_1"/>
    <property type="match status" value="1"/>
</dbReference>
<dbReference type="Gene3D" id="3.40.630.30">
    <property type="match status" value="1"/>
</dbReference>
<dbReference type="EMBL" id="CADCVL010000224">
    <property type="protein sequence ID" value="CAA9479765.1"/>
    <property type="molecule type" value="Genomic_DNA"/>
</dbReference>
<dbReference type="InterPro" id="IPR016181">
    <property type="entry name" value="Acyl_CoA_acyltransferase"/>
</dbReference>
<evidence type="ECO:0000256" key="2">
    <source>
        <dbReference type="ARBA" id="ARBA00023315"/>
    </source>
</evidence>
<sequence>MAITVRPARPGDPAAGLLHASAAPYYDAFAGGTARAAALLAYLFPHAGHSASYDVCLIAERDGELAGAMTAFAAEDAGRYARRFVSLAVRRLPPIAWPAAIRHLRAASRVSPTPPAGSWYVDGLAVAEAHRRHGVAQALLEAAAEDARRAGAGALALDTGFENAAAQALYAKVGFAVRGQARVPDAETAAALGGTGFISYAKRV</sequence>